<keyword evidence="2" id="KW-1133">Transmembrane helix</keyword>
<dbReference type="PANTHER" id="PTHR21184">
    <property type="entry name" value="MENORIN (DENDRITIC BRANCHING PROTEIN)"/>
    <property type="match status" value="1"/>
</dbReference>
<keyword evidence="2" id="KW-0812">Transmembrane</keyword>
<gene>
    <name evidence="5" type="ORF">MAR_036682</name>
</gene>
<evidence type="ECO:0000256" key="2">
    <source>
        <dbReference type="SAM" id="Phobius"/>
    </source>
</evidence>
<evidence type="ECO:0000313" key="5">
    <source>
        <dbReference type="EMBL" id="WAR23013.1"/>
    </source>
</evidence>
<keyword evidence="2" id="KW-0472">Membrane</keyword>
<evidence type="ECO:0000259" key="4">
    <source>
        <dbReference type="Pfam" id="PF25161"/>
    </source>
</evidence>
<dbReference type="Proteomes" id="UP001164746">
    <property type="component" value="Chromosome 13"/>
</dbReference>
<dbReference type="InterPro" id="IPR019356">
    <property type="entry name" value="Menorin_dom"/>
</dbReference>
<evidence type="ECO:0000313" key="6">
    <source>
        <dbReference type="Proteomes" id="UP001164746"/>
    </source>
</evidence>
<feature type="transmembrane region" description="Helical" evidence="2">
    <location>
        <begin position="34"/>
        <end position="51"/>
    </location>
</feature>
<protein>
    <submittedName>
        <fullName evidence="5">F151B-like protein</fullName>
    </submittedName>
</protein>
<name>A0ABY7FLC8_MYAAR</name>
<comment type="similarity">
    <text evidence="1">Belongs to the menorin family.</text>
</comment>
<dbReference type="Pfam" id="PF10223">
    <property type="entry name" value="Menorin_N"/>
    <property type="match status" value="1"/>
</dbReference>
<feature type="domain" description="Menorin-like" evidence="3">
    <location>
        <begin position="85"/>
        <end position="324"/>
    </location>
</feature>
<dbReference type="EMBL" id="CP111024">
    <property type="protein sequence ID" value="WAR23013.1"/>
    <property type="molecule type" value="Genomic_DNA"/>
</dbReference>
<dbReference type="Pfam" id="PF25161">
    <property type="entry name" value="Menorin_C"/>
    <property type="match status" value="1"/>
</dbReference>
<keyword evidence="6" id="KW-1185">Reference proteome</keyword>
<dbReference type="InterPro" id="IPR057489">
    <property type="entry name" value="Menorin_C"/>
</dbReference>
<dbReference type="PANTHER" id="PTHR21184:SF6">
    <property type="entry name" value="CONSERVED PLASMA MEMBRANE PROTEIN"/>
    <property type="match status" value="1"/>
</dbReference>
<feature type="domain" description="Menorin C-terminal" evidence="4">
    <location>
        <begin position="396"/>
        <end position="499"/>
    </location>
</feature>
<reference evidence="5" key="1">
    <citation type="submission" date="2022-11" db="EMBL/GenBank/DDBJ databases">
        <title>Centuries of genome instability and evolution in soft-shell clam transmissible cancer (bioRxiv).</title>
        <authorList>
            <person name="Hart S.F.M."/>
            <person name="Yonemitsu M.A."/>
            <person name="Giersch R.M."/>
            <person name="Beal B.F."/>
            <person name="Arriagada G."/>
            <person name="Davis B.W."/>
            <person name="Ostrander E.A."/>
            <person name="Goff S.P."/>
            <person name="Metzger M.J."/>
        </authorList>
    </citation>
    <scope>NUCLEOTIDE SEQUENCE</scope>
    <source>
        <strain evidence="5">MELC-2E11</strain>
        <tissue evidence="5">Siphon/mantle</tissue>
    </source>
</reference>
<organism evidence="5 6">
    <name type="scientific">Mya arenaria</name>
    <name type="common">Soft-shell clam</name>
    <dbReference type="NCBI Taxonomy" id="6604"/>
    <lineage>
        <taxon>Eukaryota</taxon>
        <taxon>Metazoa</taxon>
        <taxon>Spiralia</taxon>
        <taxon>Lophotrochozoa</taxon>
        <taxon>Mollusca</taxon>
        <taxon>Bivalvia</taxon>
        <taxon>Autobranchia</taxon>
        <taxon>Heteroconchia</taxon>
        <taxon>Euheterodonta</taxon>
        <taxon>Imparidentia</taxon>
        <taxon>Neoheterodontei</taxon>
        <taxon>Myida</taxon>
        <taxon>Myoidea</taxon>
        <taxon>Myidae</taxon>
        <taxon>Mya</taxon>
    </lineage>
</organism>
<evidence type="ECO:0000259" key="3">
    <source>
        <dbReference type="Pfam" id="PF10223"/>
    </source>
</evidence>
<evidence type="ECO:0000256" key="1">
    <source>
        <dbReference type="ARBA" id="ARBA00044953"/>
    </source>
</evidence>
<accession>A0ABY7FLC8</accession>
<sequence length="551" mass="62885">MEKFLKKITFDVNVEKDMETFGRLLGNKKVKQHLIQRCSCLGIAVFLWVYFNGGLLPRAWRQQIPMLRIGSDANVLVFFPESQENGANIKWARACNTEEKLQRALYSSDIQMIEADVMLRGQGTEKQELTPVMAELPDTDGQLTFDRWLDNVIKASSKGFKLDFQAIDALEVTLQKLQDRKEEITVPVWLHADVLQGPLGGAPRVDSTRFIKVIKKMFPTCTLSLGWTTGSHTDVSQLSYTWDMVLDMYHIIHKMEVNKPVVFSVRASFLENSVPQLKWLIDNTKSSILVWQHPRDMDAQDSQSLKYLCYRFPAHNAFFDLTNEKLLEMVQNNRVISSVQELDARVGMRDSLKFRPEAWVKMGFHMDAHSLMASSEAIVLQSRAVYMVTKAKYTPNPNVKLEGRVHFLDRKNLKEEVGKTGLSIYVRSKEYMHFEDIKGIKCFIGVDGEIVVESNNMPGKAFRESHRVTPGSANCYRFTVKDEGKELVFIVTVLPECHTLESSKPFDRVPAEVRVLLPPDIGGFEVEHPFIVKLEDSKRTAVLDELTVSLT</sequence>
<proteinExistence type="inferred from homology"/>